<evidence type="ECO:0000313" key="2">
    <source>
        <dbReference type="Proteomes" id="UP000805841"/>
    </source>
</evidence>
<proteinExistence type="predicted"/>
<name>A0ABR7Z998_9PSED</name>
<comment type="caution">
    <text evidence="1">The sequence shown here is derived from an EMBL/GenBank/DDBJ whole genome shotgun (WGS) entry which is preliminary data.</text>
</comment>
<accession>A0ABR7Z998</accession>
<reference evidence="1 2" key="1">
    <citation type="journal article" date="2020" name="Insects">
        <title>Bacteria Belonging to Pseudomonas typographi sp. nov. from the Bark Beetle Ips typographus Have Genomic Potential to Aid in the Host Ecology.</title>
        <authorList>
            <person name="Peral-Aranega E."/>
            <person name="Saati-Santamaria Z."/>
            <person name="Kolarik M."/>
            <person name="Rivas R."/>
            <person name="Garcia-Fraile P."/>
        </authorList>
    </citation>
    <scope>NUCLEOTIDE SEQUENCE [LARGE SCALE GENOMIC DNA]</scope>
    <source>
        <strain evidence="1 2">CA3A</strain>
    </source>
</reference>
<gene>
    <name evidence="1" type="ORF">HAQ05_25285</name>
</gene>
<dbReference type="RefSeq" id="WP_190426238.1">
    <property type="nucleotide sequence ID" value="NZ_JAAOCA010000047.1"/>
</dbReference>
<organism evidence="1 2">
    <name type="scientific">Pseudomonas typographi</name>
    <dbReference type="NCBI Taxonomy" id="2715964"/>
    <lineage>
        <taxon>Bacteria</taxon>
        <taxon>Pseudomonadati</taxon>
        <taxon>Pseudomonadota</taxon>
        <taxon>Gammaproteobacteria</taxon>
        <taxon>Pseudomonadales</taxon>
        <taxon>Pseudomonadaceae</taxon>
        <taxon>Pseudomonas</taxon>
    </lineage>
</organism>
<evidence type="ECO:0000313" key="1">
    <source>
        <dbReference type="EMBL" id="MBD1601995.1"/>
    </source>
</evidence>
<sequence>MTVSTTDSEIEYDGNGTTTAFPVPFRFLTNTDLVVTSTTEDGASTTLVMGTDYSVVGAGAQDGGAVIATAAPADGITLAISRQLAPVQDTDLRNQGRFYAETHENVFDYLTMLIQQCIAGLTRALTRPVGKSYFDAESRIISNVADPVSDQDAATKGWAASYFQQFTGVINNTLGILYGSGSLYDYLKYGSPRLVESIEALRSVSSTQNTKANVLGYYGIGTKGGGYFYVDDSDTTSEDNGGTVIVAADGARWKLQHDNVTDLTQWGVVADGSDQRDRIQRAIDWTAALGGDTRGPRGKLTSPTHLNLIIDTALILDIPIQIEFLGWILYQGQTGAAVIIGSTALASGQSRYFYNLHFAGIQATTYGNTATPNTYVDSGNHGIEIRNMQFSRVRVDSLNTFTGYGIYFNCTNNVYSLQHVQDNDFEIGIIEYTGMGIMMKSVDAALGAAQVNRIKIQNMAACYQGMCIGTPDGTDYNSNDNVFDIIAIENVSRTDGVGIEIFGLFNKLNVMYSGSGFAFEGHADCNRLEVGNPGVTINDFTVAAQNNQFRCGHPGAGTMPVTLAMTFGQVQTNTYGVPIVVYMTISLTPTTSAAASAQLYVGKGPGSINAMNQIVSSAQTVPHAIQYPLIAVVQPGGAWQVNNTGGGTASIVSATVMSFGI</sequence>
<dbReference type="EMBL" id="JAAOCA010000047">
    <property type="protein sequence ID" value="MBD1601995.1"/>
    <property type="molecule type" value="Genomic_DNA"/>
</dbReference>
<dbReference type="Proteomes" id="UP000805841">
    <property type="component" value="Unassembled WGS sequence"/>
</dbReference>
<protein>
    <submittedName>
        <fullName evidence="1">Uncharacterized protein</fullName>
    </submittedName>
</protein>
<keyword evidence="2" id="KW-1185">Reference proteome</keyword>